<feature type="region of interest" description="Disordered" evidence="1">
    <location>
        <begin position="93"/>
        <end position="134"/>
    </location>
</feature>
<accession>A0A6A6QRU8</accession>
<evidence type="ECO:0000313" key="2">
    <source>
        <dbReference type="EMBL" id="KAF2495131.1"/>
    </source>
</evidence>
<dbReference type="OrthoDB" id="3937045at2759"/>
<dbReference type="Proteomes" id="UP000799750">
    <property type="component" value="Unassembled WGS sequence"/>
</dbReference>
<dbReference type="EMBL" id="MU004189">
    <property type="protein sequence ID" value="KAF2495131.1"/>
    <property type="molecule type" value="Genomic_DNA"/>
</dbReference>
<gene>
    <name evidence="2" type="ORF">BU16DRAFT_527017</name>
</gene>
<organism evidence="2 3">
    <name type="scientific">Lophium mytilinum</name>
    <dbReference type="NCBI Taxonomy" id="390894"/>
    <lineage>
        <taxon>Eukaryota</taxon>
        <taxon>Fungi</taxon>
        <taxon>Dikarya</taxon>
        <taxon>Ascomycota</taxon>
        <taxon>Pezizomycotina</taxon>
        <taxon>Dothideomycetes</taxon>
        <taxon>Pleosporomycetidae</taxon>
        <taxon>Mytilinidiales</taxon>
        <taxon>Mytilinidiaceae</taxon>
        <taxon>Lophium</taxon>
    </lineage>
</organism>
<reference evidence="2" key="1">
    <citation type="journal article" date="2020" name="Stud. Mycol.">
        <title>101 Dothideomycetes genomes: a test case for predicting lifestyles and emergence of pathogens.</title>
        <authorList>
            <person name="Haridas S."/>
            <person name="Albert R."/>
            <person name="Binder M."/>
            <person name="Bloem J."/>
            <person name="Labutti K."/>
            <person name="Salamov A."/>
            <person name="Andreopoulos B."/>
            <person name="Baker S."/>
            <person name="Barry K."/>
            <person name="Bills G."/>
            <person name="Bluhm B."/>
            <person name="Cannon C."/>
            <person name="Castanera R."/>
            <person name="Culley D."/>
            <person name="Daum C."/>
            <person name="Ezra D."/>
            <person name="Gonzalez J."/>
            <person name="Henrissat B."/>
            <person name="Kuo A."/>
            <person name="Liang C."/>
            <person name="Lipzen A."/>
            <person name="Lutzoni F."/>
            <person name="Magnuson J."/>
            <person name="Mondo S."/>
            <person name="Nolan M."/>
            <person name="Ohm R."/>
            <person name="Pangilinan J."/>
            <person name="Park H.-J."/>
            <person name="Ramirez L."/>
            <person name="Alfaro M."/>
            <person name="Sun H."/>
            <person name="Tritt A."/>
            <person name="Yoshinaga Y."/>
            <person name="Zwiers L.-H."/>
            <person name="Turgeon B."/>
            <person name="Goodwin S."/>
            <person name="Spatafora J."/>
            <person name="Crous P."/>
            <person name="Grigoriev I."/>
        </authorList>
    </citation>
    <scope>NUCLEOTIDE SEQUENCE</scope>
    <source>
        <strain evidence="2">CBS 269.34</strain>
    </source>
</reference>
<dbReference type="AlphaFoldDB" id="A0A6A6QRU8"/>
<keyword evidence="3" id="KW-1185">Reference proteome</keyword>
<protein>
    <submittedName>
        <fullName evidence="2">Uncharacterized protein</fullName>
    </submittedName>
</protein>
<name>A0A6A6QRU8_9PEZI</name>
<feature type="compositionally biased region" description="Basic and acidic residues" evidence="1">
    <location>
        <begin position="97"/>
        <end position="112"/>
    </location>
</feature>
<evidence type="ECO:0000256" key="1">
    <source>
        <dbReference type="SAM" id="MobiDB-lite"/>
    </source>
</evidence>
<evidence type="ECO:0000313" key="3">
    <source>
        <dbReference type="Proteomes" id="UP000799750"/>
    </source>
</evidence>
<proteinExistence type="predicted"/>
<sequence length="134" mass="15282">MSLKITAKATEAQARAGLNSTEWKRFLTITKQEAERLATDHPEWTRWTQVYADTQADIQERVVKQLLEEKVHRIDVGVVDWRMTQVVRKVHLARTASHKETSKPADRPREPLAEQPLASSKPYDPVRASAVQNG</sequence>